<reference evidence="3" key="1">
    <citation type="journal article" date="2022" name="Cell Host Microbe">
        <title>Colonization of the live biotherapeutic product VE303 and modulation of the microbiota and metabolites in healthy volunteers.</title>
        <authorList>
            <person name="Dsouza M."/>
            <person name="Menon R."/>
            <person name="Crossette E."/>
            <person name="Bhattarai S.K."/>
            <person name="Schneider J."/>
            <person name="Kim Y.G."/>
            <person name="Reddy S."/>
            <person name="Caballero S."/>
            <person name="Felix C."/>
            <person name="Cornacchione L."/>
            <person name="Hendrickson J."/>
            <person name="Watson A.R."/>
            <person name="Minot S.S."/>
            <person name="Greenfield N."/>
            <person name="Schopf L."/>
            <person name="Szabady R."/>
            <person name="Patarroyo J."/>
            <person name="Smith W."/>
            <person name="Harrison P."/>
            <person name="Kuijper E.J."/>
            <person name="Kelly C.P."/>
            <person name="Olle B."/>
            <person name="Bobilev D."/>
            <person name="Silber J.L."/>
            <person name="Bucci V."/>
            <person name="Roberts B."/>
            <person name="Faith J."/>
            <person name="Norman J.M."/>
        </authorList>
    </citation>
    <scope>NUCLEOTIDE SEQUENCE</scope>
    <source>
        <strain evidence="3">VE303-04</strain>
    </source>
</reference>
<comment type="caution">
    <text evidence="3">The sequence shown here is derived from an EMBL/GenBank/DDBJ whole genome shotgun (WGS) entry which is preliminary data.</text>
</comment>
<accession>A0AAW5EXP3</accession>
<evidence type="ECO:0000259" key="2">
    <source>
        <dbReference type="SMART" id="SM00244"/>
    </source>
</evidence>
<dbReference type="AlphaFoldDB" id="A0AAW5EXP3"/>
<evidence type="ECO:0000256" key="1">
    <source>
        <dbReference type="ARBA" id="ARBA00008164"/>
    </source>
</evidence>
<dbReference type="EMBL" id="JAINVB010000001">
    <property type="protein sequence ID" value="MCK0085069.1"/>
    <property type="molecule type" value="Genomic_DNA"/>
</dbReference>
<dbReference type="CDD" id="cd13438">
    <property type="entry name" value="SPFH_eoslipins_u2"/>
    <property type="match status" value="1"/>
</dbReference>
<dbReference type="SUPFAM" id="SSF117892">
    <property type="entry name" value="Band 7/SPFH domain"/>
    <property type="match status" value="1"/>
</dbReference>
<dbReference type="Proteomes" id="UP001203136">
    <property type="component" value="Unassembled WGS sequence"/>
</dbReference>
<name>A0AAW5EXP3_CLOSY</name>
<dbReference type="InterPro" id="IPR036013">
    <property type="entry name" value="Band_7/SPFH_dom_sf"/>
</dbReference>
<protein>
    <submittedName>
        <fullName evidence="3">Slipin family protein</fullName>
    </submittedName>
</protein>
<dbReference type="InterPro" id="IPR043202">
    <property type="entry name" value="Band-7_stomatin-like"/>
</dbReference>
<dbReference type="PRINTS" id="PR00721">
    <property type="entry name" value="STOMATIN"/>
</dbReference>
<dbReference type="Gene3D" id="3.30.479.30">
    <property type="entry name" value="Band 7 domain"/>
    <property type="match status" value="1"/>
</dbReference>
<dbReference type="InterPro" id="IPR001107">
    <property type="entry name" value="Band_7"/>
</dbReference>
<comment type="similarity">
    <text evidence="1">Belongs to the band 7/mec-2 family.</text>
</comment>
<dbReference type="Proteomes" id="UP001300871">
    <property type="component" value="Unassembled WGS sequence"/>
</dbReference>
<dbReference type="InterPro" id="IPR001972">
    <property type="entry name" value="Stomatin_HflK_fam"/>
</dbReference>
<evidence type="ECO:0000313" key="3">
    <source>
        <dbReference type="EMBL" id="MCK0085069.1"/>
    </source>
</evidence>
<reference evidence="4" key="2">
    <citation type="submission" date="2023-01" db="EMBL/GenBank/DDBJ databases">
        <title>Human gut microbiome strain richness.</title>
        <authorList>
            <person name="Chen-Liaw A."/>
        </authorList>
    </citation>
    <scope>NUCLEOTIDE SEQUENCE</scope>
    <source>
        <strain evidence="4">B1_m1001713B170214d0_201011</strain>
    </source>
</reference>
<proteinExistence type="inferred from homology"/>
<dbReference type="Pfam" id="PF01145">
    <property type="entry name" value="Band_7"/>
    <property type="match status" value="1"/>
</dbReference>
<evidence type="ECO:0000313" key="4">
    <source>
        <dbReference type="EMBL" id="MDB2000513.1"/>
    </source>
</evidence>
<gene>
    <name evidence="3" type="ORF">K5I21_04080</name>
    <name evidence="4" type="ORF">PM006_09900</name>
</gene>
<evidence type="ECO:0000313" key="5">
    <source>
        <dbReference type="Proteomes" id="UP001203136"/>
    </source>
</evidence>
<dbReference type="GeneID" id="57967130"/>
<dbReference type="PANTHER" id="PTHR10264">
    <property type="entry name" value="BAND 7 PROTEIN-RELATED"/>
    <property type="match status" value="1"/>
</dbReference>
<dbReference type="SMART" id="SM00244">
    <property type="entry name" value="PHB"/>
    <property type="match status" value="1"/>
</dbReference>
<dbReference type="EMBL" id="JAQLGM010000020">
    <property type="protein sequence ID" value="MDB2000513.1"/>
    <property type="molecule type" value="Genomic_DNA"/>
</dbReference>
<organism evidence="3 5">
    <name type="scientific">Clostridium symbiosum</name>
    <name type="common">Bacteroides symbiosus</name>
    <dbReference type="NCBI Taxonomy" id="1512"/>
    <lineage>
        <taxon>Bacteria</taxon>
        <taxon>Bacillati</taxon>
        <taxon>Bacillota</taxon>
        <taxon>Clostridia</taxon>
        <taxon>Lachnospirales</taxon>
        <taxon>Lachnospiraceae</taxon>
        <taxon>Otoolea</taxon>
    </lineage>
</organism>
<feature type="domain" description="Band 7" evidence="2">
    <location>
        <begin position="137"/>
        <end position="292"/>
    </location>
</feature>
<dbReference type="RefSeq" id="WP_003509230.1">
    <property type="nucleotide sequence ID" value="NZ_CABKPP010000005.1"/>
</dbReference>
<dbReference type="PANTHER" id="PTHR10264:SF83">
    <property type="entry name" value="BLL5629 PROTEIN"/>
    <property type="match status" value="1"/>
</dbReference>
<dbReference type="GO" id="GO:0005886">
    <property type="term" value="C:plasma membrane"/>
    <property type="evidence" value="ECO:0007669"/>
    <property type="project" value="InterPro"/>
</dbReference>
<sequence length="365" mass="41729">MKYIIKEQECGYLLKNGRFQSFLAAGSCHYIKAMGYELKIVPMTGAVNTCGIPVEVLMKNKEFSERVIRVNIPDECLAIRFVNKAFKEVLTGPEALYWNVFEDVEIRLVDITNPYMDQTLPRYYIDLIPVKFYKKITIKDGEIGLLYFDGKFEKRLEQGNWYFWNYGKEVTCKIFNMKAQQLDISGQDILTADKVSVRLNVVCSFRITDPEKLVRTIEGASAQLYTAAQLCIRKYVGRFRLDELLVQKDEIGRSVCEQLKAEQDDYCVEILNAGIKDIILPGEIRDIMNTVLVAEKKAQANVIMRREEVASTRSLLNTAKLMDENKTLLKLKEMEYLEKICDKVGNISVSGGKGILEQLSELTGL</sequence>